<feature type="transmembrane region" description="Helical" evidence="11">
    <location>
        <begin position="165"/>
        <end position="185"/>
    </location>
</feature>
<dbReference type="GO" id="GO:0005923">
    <property type="term" value="C:bicellular tight junction"/>
    <property type="evidence" value="ECO:0007669"/>
    <property type="project" value="UniProtKB-SubCell"/>
</dbReference>
<evidence type="ECO:0008006" key="14">
    <source>
        <dbReference type="Google" id="ProtNLM"/>
    </source>
</evidence>
<evidence type="ECO:0000256" key="4">
    <source>
        <dbReference type="ARBA" id="ARBA00022427"/>
    </source>
</evidence>
<comment type="caution">
    <text evidence="12">The sequence shown here is derived from an EMBL/GenBank/DDBJ whole genome shotgun (WGS) entry which is preliminary data.</text>
</comment>
<keyword evidence="9 11" id="KW-0472">Membrane</keyword>
<evidence type="ECO:0000256" key="3">
    <source>
        <dbReference type="ARBA" id="ARBA00008295"/>
    </source>
</evidence>
<keyword evidence="7" id="KW-0965">Cell junction</keyword>
<feature type="transmembrane region" description="Helical" evidence="11">
    <location>
        <begin position="82"/>
        <end position="109"/>
    </location>
</feature>
<dbReference type="PROSITE" id="PS51257">
    <property type="entry name" value="PROKAR_LIPOPROTEIN"/>
    <property type="match status" value="1"/>
</dbReference>
<gene>
    <name evidence="12" type="ORF">AALO_G00286310</name>
</gene>
<feature type="transmembrane region" description="Helical" evidence="11">
    <location>
        <begin position="121"/>
        <end position="145"/>
    </location>
</feature>
<keyword evidence="5" id="KW-1003">Cell membrane</keyword>
<evidence type="ECO:0000256" key="2">
    <source>
        <dbReference type="ARBA" id="ARBA00004651"/>
    </source>
</evidence>
<dbReference type="Gene3D" id="1.20.140.150">
    <property type="match status" value="2"/>
</dbReference>
<feature type="transmembrane region" description="Helical" evidence="11">
    <location>
        <begin position="7"/>
        <end position="27"/>
    </location>
</feature>
<protein>
    <recommendedName>
        <fullName evidence="14">Claudin</fullName>
    </recommendedName>
</protein>
<name>A0AAV6FMI7_9TELE</name>
<feature type="region of interest" description="Disordered" evidence="10">
    <location>
        <begin position="511"/>
        <end position="559"/>
    </location>
</feature>
<dbReference type="PRINTS" id="PR01077">
    <property type="entry name" value="CLAUDIN"/>
</dbReference>
<feature type="transmembrane region" description="Helical" evidence="11">
    <location>
        <begin position="293"/>
        <end position="312"/>
    </location>
</feature>
<comment type="similarity">
    <text evidence="3">Belongs to the claudin family.</text>
</comment>
<feature type="transmembrane region" description="Helical" evidence="11">
    <location>
        <begin position="365"/>
        <end position="386"/>
    </location>
</feature>
<dbReference type="AlphaFoldDB" id="A0AAV6FMI7"/>
<feature type="compositionally biased region" description="Basic and acidic residues" evidence="10">
    <location>
        <begin position="260"/>
        <end position="278"/>
    </location>
</feature>
<dbReference type="InterPro" id="IPR004031">
    <property type="entry name" value="PMP22/EMP/MP20/Claudin"/>
</dbReference>
<evidence type="ECO:0000256" key="11">
    <source>
        <dbReference type="SAM" id="Phobius"/>
    </source>
</evidence>
<dbReference type="Pfam" id="PF00822">
    <property type="entry name" value="PMP22_Claudin"/>
    <property type="match status" value="2"/>
</dbReference>
<dbReference type="EMBL" id="JADWDJ010000023">
    <property type="protein sequence ID" value="KAG5261611.1"/>
    <property type="molecule type" value="Genomic_DNA"/>
</dbReference>
<organism evidence="12 13">
    <name type="scientific">Alosa alosa</name>
    <name type="common">allis shad</name>
    <dbReference type="NCBI Taxonomy" id="278164"/>
    <lineage>
        <taxon>Eukaryota</taxon>
        <taxon>Metazoa</taxon>
        <taxon>Chordata</taxon>
        <taxon>Craniata</taxon>
        <taxon>Vertebrata</taxon>
        <taxon>Euteleostomi</taxon>
        <taxon>Actinopterygii</taxon>
        <taxon>Neopterygii</taxon>
        <taxon>Teleostei</taxon>
        <taxon>Clupei</taxon>
        <taxon>Clupeiformes</taxon>
        <taxon>Clupeoidei</taxon>
        <taxon>Clupeidae</taxon>
        <taxon>Alosa</taxon>
    </lineage>
</organism>
<evidence type="ECO:0000256" key="9">
    <source>
        <dbReference type="ARBA" id="ARBA00023136"/>
    </source>
</evidence>
<evidence type="ECO:0000256" key="1">
    <source>
        <dbReference type="ARBA" id="ARBA00004435"/>
    </source>
</evidence>
<dbReference type="Proteomes" id="UP000823561">
    <property type="component" value="Chromosome 23"/>
</dbReference>
<dbReference type="GO" id="GO:0005886">
    <property type="term" value="C:plasma membrane"/>
    <property type="evidence" value="ECO:0007669"/>
    <property type="project" value="UniProtKB-SubCell"/>
</dbReference>
<evidence type="ECO:0000313" key="12">
    <source>
        <dbReference type="EMBL" id="KAG5261611.1"/>
    </source>
</evidence>
<proteinExistence type="inferred from homology"/>
<sequence>MKIRVVQIWGFLLTVLGWIFIACSMAMEGWKVTSIGGQGGMSVMDVAWYWSSLWRTCFTDSTAVTNCYDFPVLWSVENNIQIVRALLMGGLTTGMLGFILSLLGMECTYIGGKDKEKNRTLFVGGISHCIAGIAAASGYAVYAVYVSAEFFNPNFDGLKFDLGTPLFLGWAGSAFHVAGGIFHLVSVYKIWALAYSAPVLVAPPQPVQEDGPNASTVFSTVSEISSKPSSVSELSSRTNLSTVSGITEKTGHLSKSRRSSKSDQSVRSKMSERSDKSRRVSHPTLGTMQYRTLVMYMEIGCFVSCLSGWILICSTLPTEYWTFSEVGSVVLTTSNYYSNLWMDCISDSTGVSDCKYYPSLLALSVFLHVCRALAIVSVILGFWAGVLTFIGMKCTKIGGSEMANARVTFAASVTYLASGFSGLIVYSWWGNKVRSEFVDPNFRAQKFEIGAAVFIGWGGSSLVIAAASVMCYFSGREVFYKNGNKRQPRSYATVRSRSYVTARTRTYMLPGSSRPALTFSGSSRRPTPVPPLFSGQVSLASQETRSSRTKQPRGRDSFV</sequence>
<reference evidence="12" key="1">
    <citation type="submission" date="2020-10" db="EMBL/GenBank/DDBJ databases">
        <title>Chromosome-scale genome assembly of the Allis shad, Alosa alosa.</title>
        <authorList>
            <person name="Margot Z."/>
            <person name="Christophe K."/>
            <person name="Cabau C."/>
            <person name="Louis A."/>
            <person name="Berthelot C."/>
            <person name="Parey E."/>
            <person name="Roest Crollius H."/>
            <person name="Montfort J."/>
            <person name="Robinson-Rechavi M."/>
            <person name="Bucao C."/>
            <person name="Bouchez O."/>
            <person name="Gislard M."/>
            <person name="Lluch J."/>
            <person name="Milhes M."/>
            <person name="Lampietro C."/>
            <person name="Lopez Roques C."/>
            <person name="Donnadieu C."/>
            <person name="Braasch I."/>
            <person name="Desvignes T."/>
            <person name="Postlethwait J."/>
            <person name="Bobe J."/>
            <person name="Guiguen Y."/>
        </authorList>
    </citation>
    <scope>NUCLEOTIDE SEQUENCE</scope>
    <source>
        <strain evidence="12">M-15738</strain>
        <tissue evidence="12">Blood</tissue>
    </source>
</reference>
<dbReference type="InterPro" id="IPR006187">
    <property type="entry name" value="Claudin"/>
</dbReference>
<dbReference type="PANTHER" id="PTHR12002">
    <property type="entry name" value="CLAUDIN"/>
    <property type="match status" value="1"/>
</dbReference>
<dbReference type="GO" id="GO:0005198">
    <property type="term" value="F:structural molecule activity"/>
    <property type="evidence" value="ECO:0007669"/>
    <property type="project" value="InterPro"/>
</dbReference>
<keyword evidence="8 11" id="KW-1133">Transmembrane helix</keyword>
<keyword evidence="4" id="KW-0796">Tight junction</keyword>
<keyword evidence="13" id="KW-1185">Reference proteome</keyword>
<evidence type="ECO:0000313" key="13">
    <source>
        <dbReference type="Proteomes" id="UP000823561"/>
    </source>
</evidence>
<dbReference type="PROSITE" id="PS01346">
    <property type="entry name" value="CLAUDIN"/>
    <property type="match status" value="1"/>
</dbReference>
<feature type="region of interest" description="Disordered" evidence="10">
    <location>
        <begin position="247"/>
        <end position="281"/>
    </location>
</feature>
<feature type="compositionally biased region" description="Polar residues" evidence="10">
    <location>
        <begin position="535"/>
        <end position="544"/>
    </location>
</feature>
<evidence type="ECO:0000256" key="5">
    <source>
        <dbReference type="ARBA" id="ARBA00022475"/>
    </source>
</evidence>
<evidence type="ECO:0000256" key="7">
    <source>
        <dbReference type="ARBA" id="ARBA00022949"/>
    </source>
</evidence>
<evidence type="ECO:0000256" key="8">
    <source>
        <dbReference type="ARBA" id="ARBA00022989"/>
    </source>
</evidence>
<feature type="transmembrane region" description="Helical" evidence="11">
    <location>
        <begin position="407"/>
        <end position="429"/>
    </location>
</feature>
<dbReference type="InterPro" id="IPR017974">
    <property type="entry name" value="Claudin_CS"/>
</dbReference>
<evidence type="ECO:0000256" key="6">
    <source>
        <dbReference type="ARBA" id="ARBA00022692"/>
    </source>
</evidence>
<comment type="subcellular location">
    <subcellularLocation>
        <location evidence="1">Cell junction</location>
        <location evidence="1">Tight junction</location>
    </subcellularLocation>
    <subcellularLocation>
        <location evidence="2">Cell membrane</location>
        <topology evidence="2">Multi-pass membrane protein</topology>
    </subcellularLocation>
</comment>
<evidence type="ECO:0000256" key="10">
    <source>
        <dbReference type="SAM" id="MobiDB-lite"/>
    </source>
</evidence>
<feature type="transmembrane region" description="Helical" evidence="11">
    <location>
        <begin position="449"/>
        <end position="473"/>
    </location>
</feature>
<accession>A0AAV6FMI7</accession>
<keyword evidence="6 11" id="KW-0812">Transmembrane</keyword>